<keyword evidence="3" id="KW-1185">Reference proteome</keyword>
<protein>
    <submittedName>
        <fullName evidence="2">Uncharacterized protein</fullName>
    </submittedName>
</protein>
<evidence type="ECO:0000256" key="1">
    <source>
        <dbReference type="SAM" id="MobiDB-lite"/>
    </source>
</evidence>
<dbReference type="EMBL" id="JAJSOF020000037">
    <property type="protein sequence ID" value="KAJ4428550.1"/>
    <property type="molecule type" value="Genomic_DNA"/>
</dbReference>
<sequence length="131" mass="14365">MGESRNAYRMLVGRPEGIMPLGMPRRIWEDNVKTDLRIGTDMMAGLCESSNEPPGSLKARLKSVEVLNYVLGCGVLELREVASYTSTINKFIICEEDNDKDDDDGGGGDGGGGDGDYHAEMFPRTKYLEVV</sequence>
<name>A0ABQ8S476_PERAM</name>
<evidence type="ECO:0000313" key="2">
    <source>
        <dbReference type="EMBL" id="KAJ4428550.1"/>
    </source>
</evidence>
<accession>A0ABQ8S476</accession>
<proteinExistence type="predicted"/>
<gene>
    <name evidence="2" type="ORF">ANN_24594</name>
</gene>
<feature type="compositionally biased region" description="Acidic residues" evidence="1">
    <location>
        <begin position="95"/>
        <end position="106"/>
    </location>
</feature>
<comment type="caution">
    <text evidence="2">The sequence shown here is derived from an EMBL/GenBank/DDBJ whole genome shotgun (WGS) entry which is preliminary data.</text>
</comment>
<evidence type="ECO:0000313" key="3">
    <source>
        <dbReference type="Proteomes" id="UP001148838"/>
    </source>
</evidence>
<organism evidence="2 3">
    <name type="scientific">Periplaneta americana</name>
    <name type="common">American cockroach</name>
    <name type="synonym">Blatta americana</name>
    <dbReference type="NCBI Taxonomy" id="6978"/>
    <lineage>
        <taxon>Eukaryota</taxon>
        <taxon>Metazoa</taxon>
        <taxon>Ecdysozoa</taxon>
        <taxon>Arthropoda</taxon>
        <taxon>Hexapoda</taxon>
        <taxon>Insecta</taxon>
        <taxon>Pterygota</taxon>
        <taxon>Neoptera</taxon>
        <taxon>Polyneoptera</taxon>
        <taxon>Dictyoptera</taxon>
        <taxon>Blattodea</taxon>
        <taxon>Blattoidea</taxon>
        <taxon>Blattidae</taxon>
        <taxon>Blattinae</taxon>
        <taxon>Periplaneta</taxon>
    </lineage>
</organism>
<feature type="region of interest" description="Disordered" evidence="1">
    <location>
        <begin position="95"/>
        <end position="122"/>
    </location>
</feature>
<reference evidence="2 3" key="1">
    <citation type="journal article" date="2022" name="Allergy">
        <title>Genome assembly and annotation of Periplaneta americana reveal a comprehensive cockroach allergen profile.</title>
        <authorList>
            <person name="Wang L."/>
            <person name="Xiong Q."/>
            <person name="Saelim N."/>
            <person name="Wang L."/>
            <person name="Nong W."/>
            <person name="Wan A.T."/>
            <person name="Shi M."/>
            <person name="Liu X."/>
            <person name="Cao Q."/>
            <person name="Hui J.H.L."/>
            <person name="Sookrung N."/>
            <person name="Leung T.F."/>
            <person name="Tungtrongchitr A."/>
            <person name="Tsui S.K.W."/>
        </authorList>
    </citation>
    <scope>NUCLEOTIDE SEQUENCE [LARGE SCALE GENOMIC DNA]</scope>
    <source>
        <strain evidence="2">PWHHKU_190912</strain>
    </source>
</reference>
<dbReference type="Proteomes" id="UP001148838">
    <property type="component" value="Unassembled WGS sequence"/>
</dbReference>